<accession>A0A4U3MFB4</accession>
<comment type="caution">
    <text evidence="2">The sequence shown here is derived from an EMBL/GenBank/DDBJ whole genome shotgun (WGS) entry which is preliminary data.</text>
</comment>
<dbReference type="RefSeq" id="WP_030451175.1">
    <property type="nucleotide sequence ID" value="NZ_SZQA01000021.1"/>
</dbReference>
<gene>
    <name evidence="2" type="ORF">FDA94_21585</name>
</gene>
<dbReference type="EMBL" id="SZQA01000021">
    <property type="protein sequence ID" value="TKK86416.1"/>
    <property type="molecule type" value="Genomic_DNA"/>
</dbReference>
<evidence type="ECO:0000313" key="2">
    <source>
        <dbReference type="EMBL" id="TKK86416.1"/>
    </source>
</evidence>
<keyword evidence="1" id="KW-1133">Transmembrane helix</keyword>
<keyword evidence="1" id="KW-0812">Transmembrane</keyword>
<organism evidence="2 3">
    <name type="scientific">Herbidospora galbida</name>
    <dbReference type="NCBI Taxonomy" id="2575442"/>
    <lineage>
        <taxon>Bacteria</taxon>
        <taxon>Bacillati</taxon>
        <taxon>Actinomycetota</taxon>
        <taxon>Actinomycetes</taxon>
        <taxon>Streptosporangiales</taxon>
        <taxon>Streptosporangiaceae</taxon>
        <taxon>Herbidospora</taxon>
    </lineage>
</organism>
<dbReference type="AlphaFoldDB" id="A0A4U3MFB4"/>
<evidence type="ECO:0000313" key="3">
    <source>
        <dbReference type="Proteomes" id="UP000308705"/>
    </source>
</evidence>
<evidence type="ECO:0000256" key="1">
    <source>
        <dbReference type="SAM" id="Phobius"/>
    </source>
</evidence>
<dbReference type="Proteomes" id="UP000308705">
    <property type="component" value="Unassembled WGS sequence"/>
</dbReference>
<keyword evidence="3" id="KW-1185">Reference proteome</keyword>
<reference evidence="2 3" key="1">
    <citation type="submission" date="2019-04" db="EMBL/GenBank/DDBJ databases">
        <title>Herbidospora sp. NEAU-GS14.nov., a novel actinomycete isolated from soil.</title>
        <authorList>
            <person name="Han L."/>
        </authorList>
    </citation>
    <scope>NUCLEOTIDE SEQUENCE [LARGE SCALE GENOMIC DNA]</scope>
    <source>
        <strain evidence="2 3">NEAU-GS14</strain>
    </source>
</reference>
<proteinExistence type="predicted"/>
<sequence length="63" mass="6994">MSPLAKYYVGAGIGSLLAIWLLPGLISFLVVVGLLGAPVVAWFMLDESQRRRILRLRRRGIGR</sequence>
<protein>
    <submittedName>
        <fullName evidence="2">Uncharacterized protein</fullName>
    </submittedName>
</protein>
<name>A0A4U3MFB4_9ACTN</name>
<keyword evidence="1" id="KW-0472">Membrane</keyword>
<feature type="transmembrane region" description="Helical" evidence="1">
    <location>
        <begin position="20"/>
        <end position="45"/>
    </location>
</feature>